<dbReference type="RefSeq" id="WP_013961411.1">
    <property type="nucleotide sequence ID" value="NC_015730.1"/>
</dbReference>
<reference evidence="1 2" key="1">
    <citation type="journal article" date="2011" name="BMC Genomics">
        <title>Comparative genome analysis and genome-guided physiological analysis of Roseobacter litoralis.</title>
        <authorList>
            <person name="Kalhoefer D."/>
            <person name="Thole S."/>
            <person name="Voget S."/>
            <person name="Lehmann R."/>
            <person name="Liesegang H."/>
            <person name="Wollher A."/>
            <person name="Daniel R."/>
            <person name="Simon M."/>
            <person name="Brinkhoff T."/>
        </authorList>
    </citation>
    <scope>NUCLEOTIDE SEQUENCE [LARGE SCALE GENOMIC DNA]</scope>
    <source>
        <strain evidence="2">ATCC 49566 / DSM 6996 / JCM 21268 / NBRC 15278 / OCh 149</strain>
    </source>
</reference>
<proteinExistence type="predicted"/>
<evidence type="ECO:0000313" key="2">
    <source>
        <dbReference type="Proteomes" id="UP000001353"/>
    </source>
</evidence>
<protein>
    <submittedName>
        <fullName evidence="1">Uncharacterized protein</fullName>
    </submittedName>
</protein>
<name>F7ZF44_ROSLO</name>
<gene>
    <name evidence="1" type="ordered locus">RLO149_c014780</name>
</gene>
<dbReference type="AlphaFoldDB" id="F7ZF44"/>
<dbReference type="KEGG" id="rli:RLO149_c014780"/>
<dbReference type="HOGENOM" id="CLU_2540483_0_0_5"/>
<dbReference type="EMBL" id="CP002623">
    <property type="protein sequence ID" value="AEI93475.1"/>
    <property type="molecule type" value="Genomic_DNA"/>
</dbReference>
<evidence type="ECO:0000313" key="1">
    <source>
        <dbReference type="EMBL" id="AEI93475.1"/>
    </source>
</evidence>
<keyword evidence="2" id="KW-1185">Reference proteome</keyword>
<sequence>MPTKTTEINGPTLIASGEQSVTICFVKSGVGSFFVDETTTLPAASDVGAYLGAQPESMSLEADQHLFVTGAGTLVVIARTPVV</sequence>
<accession>F7ZF44</accession>
<dbReference type="Proteomes" id="UP000001353">
    <property type="component" value="Chromosome"/>
</dbReference>
<organism evidence="1 2">
    <name type="scientific">Roseobacter litoralis (strain ATCC 49566 / DSM 6996 / JCM 21268 / NBRC 15278 / OCh 149)</name>
    <dbReference type="NCBI Taxonomy" id="391595"/>
    <lineage>
        <taxon>Bacteria</taxon>
        <taxon>Pseudomonadati</taxon>
        <taxon>Pseudomonadota</taxon>
        <taxon>Alphaproteobacteria</taxon>
        <taxon>Rhodobacterales</taxon>
        <taxon>Roseobacteraceae</taxon>
        <taxon>Roseobacter</taxon>
    </lineage>
</organism>
<dbReference type="STRING" id="391595.RLO149_c014780"/>